<comment type="caution">
    <text evidence="4">The sequence shown here is derived from an EMBL/GenBank/DDBJ whole genome shotgun (WGS) entry which is preliminary data.</text>
</comment>
<dbReference type="GeneID" id="66997121"/>
<comment type="similarity">
    <text evidence="1">Belongs to the sulfotransferase 1 family.</text>
</comment>
<keyword evidence="2" id="KW-0808">Transferase</keyword>
<dbReference type="EMBL" id="BBXM02000008">
    <property type="protein sequence ID" value="GIC93162.1"/>
    <property type="molecule type" value="Genomic_DNA"/>
</dbReference>
<evidence type="ECO:0000256" key="1">
    <source>
        <dbReference type="ARBA" id="ARBA00005771"/>
    </source>
</evidence>
<evidence type="ECO:0000313" key="4">
    <source>
        <dbReference type="EMBL" id="GIC93162.1"/>
    </source>
</evidence>
<protein>
    <recommendedName>
        <fullName evidence="3">Sulfotransferase domain-containing protein</fullName>
    </recommendedName>
</protein>
<evidence type="ECO:0000256" key="2">
    <source>
        <dbReference type="ARBA" id="ARBA00022679"/>
    </source>
</evidence>
<dbReference type="InterPro" id="IPR000863">
    <property type="entry name" value="Sulfotransferase_dom"/>
</dbReference>
<feature type="domain" description="Sulfotransferase" evidence="3">
    <location>
        <begin position="47"/>
        <end position="285"/>
    </location>
</feature>
<evidence type="ECO:0000313" key="5">
    <source>
        <dbReference type="Proteomes" id="UP000036893"/>
    </source>
</evidence>
<accession>A0A8E0V107</accession>
<dbReference type="Pfam" id="PF00685">
    <property type="entry name" value="Sulfotransfer_1"/>
    <property type="match status" value="1"/>
</dbReference>
<dbReference type="PANTHER" id="PTHR11783">
    <property type="entry name" value="SULFOTRANSFERASE SULT"/>
    <property type="match status" value="1"/>
</dbReference>
<reference evidence="4" key="1">
    <citation type="journal article" date="2015" name="Genome Announc.">
        <title>Draft Genome Sequence of the Pathogenic Filamentous Fungus Aspergillus udagawae Strain IFM 46973T.</title>
        <authorList>
            <person name="Kusuya Y."/>
            <person name="Takahashi-Nakaguchi A."/>
            <person name="Takahashi H."/>
            <person name="Yaguchi T."/>
        </authorList>
    </citation>
    <scope>NUCLEOTIDE SEQUENCE</scope>
    <source>
        <strain evidence="4">IFM 46973</strain>
    </source>
</reference>
<dbReference type="InterPro" id="IPR027417">
    <property type="entry name" value="P-loop_NTPase"/>
</dbReference>
<dbReference type="RefSeq" id="XP_043150428.1">
    <property type="nucleotide sequence ID" value="XM_043294493.1"/>
</dbReference>
<dbReference type="AlphaFoldDB" id="A0A8E0V107"/>
<dbReference type="GO" id="GO:0008146">
    <property type="term" value="F:sulfotransferase activity"/>
    <property type="evidence" value="ECO:0007669"/>
    <property type="project" value="InterPro"/>
</dbReference>
<dbReference type="Proteomes" id="UP000036893">
    <property type="component" value="Unassembled WGS sequence"/>
</dbReference>
<proteinExistence type="inferred from homology"/>
<gene>
    <name evidence="4" type="ORF">Aud_009644</name>
</gene>
<organism evidence="4 5">
    <name type="scientific">Aspergillus udagawae</name>
    <dbReference type="NCBI Taxonomy" id="91492"/>
    <lineage>
        <taxon>Eukaryota</taxon>
        <taxon>Fungi</taxon>
        <taxon>Dikarya</taxon>
        <taxon>Ascomycota</taxon>
        <taxon>Pezizomycotina</taxon>
        <taxon>Eurotiomycetes</taxon>
        <taxon>Eurotiomycetidae</taxon>
        <taxon>Eurotiales</taxon>
        <taxon>Aspergillaceae</taxon>
        <taxon>Aspergillus</taxon>
        <taxon>Aspergillus subgen. Fumigati</taxon>
    </lineage>
</organism>
<sequence length="291" mass="34302">MAPALQLDHPEDDELSGYRYRLLEGWVMPPEITDESFASSRNLPTRPTDICFVSYPKSGTTWLAYILVLLTQKKKDSLETSYVWPESDRTFQGTAEDLAQLDDPRIFKSHMPYHMALGTPARSPCRYIYIARNPKDVCTSYYYFERNQSWSGFFDGGWDRWFEMFVRGKVQRGDWFDHVLSWWEKRHQENVLFVKYEDLQKNFDSELKRIADYLHIEVDDAVVKEIRDTVSFSNMKTNGFSSLANRDGHTCFFRKGKVGSWREQFTAKQTEVFDSMYRDRMADTGLSFDFD</sequence>
<dbReference type="SUPFAM" id="SSF52540">
    <property type="entry name" value="P-loop containing nucleoside triphosphate hydrolases"/>
    <property type="match status" value="1"/>
</dbReference>
<reference evidence="4" key="2">
    <citation type="submission" date="2021-01" db="EMBL/GenBank/DDBJ databases">
        <title>Pan-genome distribution and transcriptional activeness of fungal secondary metabolism genes in Aspergillus section Fumigati.</title>
        <authorList>
            <person name="Takahashi H."/>
            <person name="Umemura M."/>
            <person name="Ninomiya A."/>
            <person name="Kusuya Y."/>
            <person name="Urayama S."/>
            <person name="Shimizu M."/>
            <person name="Watanabe A."/>
            <person name="Kamei K."/>
            <person name="Yaguchi T."/>
            <person name="Hagiwara D."/>
        </authorList>
    </citation>
    <scope>NUCLEOTIDE SEQUENCE</scope>
    <source>
        <strain evidence="4">IFM 46973</strain>
    </source>
</reference>
<name>A0A8E0V107_9EURO</name>
<evidence type="ECO:0000259" key="3">
    <source>
        <dbReference type="Pfam" id="PF00685"/>
    </source>
</evidence>
<dbReference type="Gene3D" id="3.40.50.300">
    <property type="entry name" value="P-loop containing nucleotide triphosphate hydrolases"/>
    <property type="match status" value="1"/>
</dbReference>